<dbReference type="SUPFAM" id="SSF51395">
    <property type="entry name" value="FMN-linked oxidoreductases"/>
    <property type="match status" value="1"/>
</dbReference>
<evidence type="ECO:0000256" key="3">
    <source>
        <dbReference type="ARBA" id="ARBA00022643"/>
    </source>
</evidence>
<dbReference type="Proteomes" id="UP000199647">
    <property type="component" value="Unassembled WGS sequence"/>
</dbReference>
<evidence type="ECO:0000256" key="4">
    <source>
        <dbReference type="ARBA" id="ARBA00022857"/>
    </source>
</evidence>
<name>A0A1H9NL91_9HYPH</name>
<dbReference type="InterPro" id="IPR044152">
    <property type="entry name" value="YqjM-like"/>
</dbReference>
<dbReference type="GO" id="GO:0003959">
    <property type="term" value="F:NADPH dehydrogenase activity"/>
    <property type="evidence" value="ECO:0007669"/>
    <property type="project" value="InterPro"/>
</dbReference>
<keyword evidence="8" id="KW-1185">Reference proteome</keyword>
<evidence type="ECO:0000256" key="5">
    <source>
        <dbReference type="ARBA" id="ARBA00023002"/>
    </source>
</evidence>
<sequence>MPSALFSPIDVGGLSFPNRIAVAPMCQYSAADGSATDWHLQHWMNLAMSGAGMITVEATAVERRGRITYGDLGLYCDENEATVQRTLAAARRVAAPGARFGVQLAHAGRKASTQRPWEGGGPLSAEQDAWQTVAPSALPFAPGWHVPEALDEAGIERLIGRFAEAARRAERAGFEFAEIHGAHGYLIHEFLSPLSNHRTDRWGGSLENRMRLIVEIARAIRAAVSPSFMVGARLSATEWVDGGFTPEESVAVSKALKAEGVAYIDASTAGNTPDAKIPVGPLYQVEFAEKIKREAGIVTRAVGMIDDPKLAESIIADGRADMVAVARALLADPRWPWRAASVLGEPFHAVVQYERSASLIRKWTGVPRAS</sequence>
<gene>
    <name evidence="7" type="ORF">SAMN05216548_11652</name>
</gene>
<reference evidence="7 8" key="1">
    <citation type="submission" date="2016-10" db="EMBL/GenBank/DDBJ databases">
        <authorList>
            <person name="de Groot N.N."/>
        </authorList>
    </citation>
    <scope>NUCLEOTIDE SEQUENCE [LARGE SCALE GENOMIC DNA]</scope>
    <source>
        <strain evidence="7 8">A52C2</strain>
    </source>
</reference>
<evidence type="ECO:0000313" key="7">
    <source>
        <dbReference type="EMBL" id="SER36425.1"/>
    </source>
</evidence>
<proteinExistence type="predicted"/>
<evidence type="ECO:0000256" key="2">
    <source>
        <dbReference type="ARBA" id="ARBA00022630"/>
    </source>
</evidence>
<dbReference type="GO" id="GO:0050661">
    <property type="term" value="F:NADP binding"/>
    <property type="evidence" value="ECO:0007669"/>
    <property type="project" value="InterPro"/>
</dbReference>
<dbReference type="Gene3D" id="3.20.20.70">
    <property type="entry name" value="Aldolase class I"/>
    <property type="match status" value="1"/>
</dbReference>
<dbReference type="CDD" id="cd02932">
    <property type="entry name" value="OYE_YqiM_FMN"/>
    <property type="match status" value="1"/>
</dbReference>
<dbReference type="PANTHER" id="PTHR43303">
    <property type="entry name" value="NADPH DEHYDROGENASE C23G7.10C-RELATED"/>
    <property type="match status" value="1"/>
</dbReference>
<dbReference type="GO" id="GO:0010181">
    <property type="term" value="F:FMN binding"/>
    <property type="evidence" value="ECO:0007669"/>
    <property type="project" value="InterPro"/>
</dbReference>
<keyword evidence="5" id="KW-0560">Oxidoreductase</keyword>
<keyword evidence="3" id="KW-0288">FMN</keyword>
<comment type="cofactor">
    <cofactor evidence="1">
        <name>FMN</name>
        <dbReference type="ChEBI" id="CHEBI:58210"/>
    </cofactor>
</comment>
<organism evidence="7 8">
    <name type="scientific">Faunimonas pinastri</name>
    <dbReference type="NCBI Taxonomy" id="1855383"/>
    <lineage>
        <taxon>Bacteria</taxon>
        <taxon>Pseudomonadati</taxon>
        <taxon>Pseudomonadota</taxon>
        <taxon>Alphaproteobacteria</taxon>
        <taxon>Hyphomicrobiales</taxon>
        <taxon>Afifellaceae</taxon>
        <taxon>Faunimonas</taxon>
    </lineage>
</organism>
<accession>A0A1H9NL91</accession>
<dbReference type="Pfam" id="PF00724">
    <property type="entry name" value="Oxidored_FMN"/>
    <property type="match status" value="1"/>
</dbReference>
<dbReference type="InterPro" id="IPR013785">
    <property type="entry name" value="Aldolase_TIM"/>
</dbReference>
<protein>
    <submittedName>
        <fullName evidence="7">2,4-dienoyl-CoA reductase</fullName>
    </submittedName>
</protein>
<evidence type="ECO:0000313" key="8">
    <source>
        <dbReference type="Proteomes" id="UP000199647"/>
    </source>
</evidence>
<dbReference type="AlphaFoldDB" id="A0A1H9NL91"/>
<dbReference type="OrthoDB" id="9784632at2"/>
<evidence type="ECO:0000256" key="1">
    <source>
        <dbReference type="ARBA" id="ARBA00001917"/>
    </source>
</evidence>
<keyword evidence="2" id="KW-0285">Flavoprotein</keyword>
<dbReference type="RefSeq" id="WP_092498945.1">
    <property type="nucleotide sequence ID" value="NZ_FOFG01000016.1"/>
</dbReference>
<dbReference type="EMBL" id="FOFG01000016">
    <property type="protein sequence ID" value="SER36425.1"/>
    <property type="molecule type" value="Genomic_DNA"/>
</dbReference>
<keyword evidence="4" id="KW-0521">NADP</keyword>
<dbReference type="InterPro" id="IPR001155">
    <property type="entry name" value="OxRdtase_FMN_N"/>
</dbReference>
<evidence type="ECO:0000259" key="6">
    <source>
        <dbReference type="Pfam" id="PF00724"/>
    </source>
</evidence>
<dbReference type="STRING" id="1855383.SAMN05216548_11652"/>
<feature type="domain" description="NADH:flavin oxidoreductase/NADH oxidase N-terminal" evidence="6">
    <location>
        <begin position="5"/>
        <end position="341"/>
    </location>
</feature>
<dbReference type="PANTHER" id="PTHR43303:SF4">
    <property type="entry name" value="NADPH DEHYDROGENASE C23G7.10C-RELATED"/>
    <property type="match status" value="1"/>
</dbReference>